<keyword evidence="1" id="KW-0812">Transmembrane</keyword>
<sequence>MVLRPETTAGPTFERLAAFAVCGFLFAAAYPRRLWLIALMVVAAAIVLESLQLIIPGRHGHLFDLFTKIGGGLLGVLLAGTLTGMQRLYKAVRQAPYRG</sequence>
<evidence type="ECO:0000256" key="1">
    <source>
        <dbReference type="SAM" id="Phobius"/>
    </source>
</evidence>
<dbReference type="Pfam" id="PF04892">
    <property type="entry name" value="VanZ"/>
    <property type="match status" value="1"/>
</dbReference>
<accession>A0A432V7E2</accession>
<dbReference type="OrthoDB" id="8101133at2"/>
<protein>
    <recommendedName>
        <fullName evidence="2">VanZ-like domain-containing protein</fullName>
    </recommendedName>
</protein>
<keyword evidence="1" id="KW-0472">Membrane</keyword>
<feature type="domain" description="VanZ-like" evidence="2">
    <location>
        <begin position="13"/>
        <end position="79"/>
    </location>
</feature>
<evidence type="ECO:0000313" key="3">
    <source>
        <dbReference type="EMBL" id="RUM98091.1"/>
    </source>
</evidence>
<organism evidence="3 4">
    <name type="scientific">Borborobacter arsenicus</name>
    <dbReference type="NCBI Taxonomy" id="1851146"/>
    <lineage>
        <taxon>Bacteria</taxon>
        <taxon>Pseudomonadati</taxon>
        <taxon>Pseudomonadota</taxon>
        <taxon>Alphaproteobacteria</taxon>
        <taxon>Hyphomicrobiales</taxon>
        <taxon>Phyllobacteriaceae</taxon>
        <taxon>Borborobacter</taxon>
    </lineage>
</organism>
<dbReference type="AlphaFoldDB" id="A0A432V7E2"/>
<comment type="caution">
    <text evidence="3">The sequence shown here is derived from an EMBL/GenBank/DDBJ whole genome shotgun (WGS) entry which is preliminary data.</text>
</comment>
<gene>
    <name evidence="3" type="ORF">EET67_10055</name>
</gene>
<feature type="transmembrane region" description="Helical" evidence="1">
    <location>
        <begin position="69"/>
        <end position="89"/>
    </location>
</feature>
<keyword evidence="1" id="KW-1133">Transmembrane helix</keyword>
<dbReference type="InterPro" id="IPR006976">
    <property type="entry name" value="VanZ-like"/>
</dbReference>
<keyword evidence="4" id="KW-1185">Reference proteome</keyword>
<evidence type="ECO:0000313" key="4">
    <source>
        <dbReference type="Proteomes" id="UP000281647"/>
    </source>
</evidence>
<evidence type="ECO:0000259" key="2">
    <source>
        <dbReference type="Pfam" id="PF04892"/>
    </source>
</evidence>
<proteinExistence type="predicted"/>
<reference evidence="3 4" key="1">
    <citation type="submission" date="2018-11" db="EMBL/GenBank/DDBJ databases">
        <title>Pseudaminobacter arsenicus sp. nov., an arsenic-resistant bacterium isolated from arsenic-rich aquifers.</title>
        <authorList>
            <person name="Mu Y."/>
        </authorList>
    </citation>
    <scope>NUCLEOTIDE SEQUENCE [LARGE SCALE GENOMIC DNA]</scope>
    <source>
        <strain evidence="3 4">CB3</strain>
    </source>
</reference>
<name>A0A432V7E2_9HYPH</name>
<feature type="transmembrane region" description="Helical" evidence="1">
    <location>
        <begin position="37"/>
        <end position="57"/>
    </location>
</feature>
<dbReference type="EMBL" id="RKST01000008">
    <property type="protein sequence ID" value="RUM98091.1"/>
    <property type="molecule type" value="Genomic_DNA"/>
</dbReference>
<dbReference type="Proteomes" id="UP000281647">
    <property type="component" value="Unassembled WGS sequence"/>
</dbReference>